<comment type="subcellular location">
    <subcellularLocation>
        <location evidence="1">Nucleus</location>
    </subcellularLocation>
</comment>
<dbReference type="InterPro" id="IPR029062">
    <property type="entry name" value="Class_I_gatase-like"/>
</dbReference>
<comment type="similarity">
    <text evidence="5">Belongs to the archaeal Rpo3/eukaryotic RPB3 RNA polymerase subunit family.</text>
</comment>
<dbReference type="Pfam" id="PF00117">
    <property type="entry name" value="GATase"/>
    <property type="match status" value="1"/>
</dbReference>
<dbReference type="InterPro" id="IPR022842">
    <property type="entry name" value="RNAP_Rpo3/Rpb3/RPAC1"/>
</dbReference>
<dbReference type="STRING" id="361077.A0A151Z4G7"/>
<keyword evidence="3" id="KW-0804">Transcription</keyword>
<feature type="compositionally biased region" description="Low complexity" evidence="7">
    <location>
        <begin position="464"/>
        <end position="479"/>
    </location>
</feature>
<dbReference type="SMART" id="SM00662">
    <property type="entry name" value="RPOLD"/>
    <property type="match status" value="1"/>
</dbReference>
<evidence type="ECO:0000256" key="1">
    <source>
        <dbReference type="ARBA" id="ARBA00004123"/>
    </source>
</evidence>
<proteinExistence type="inferred from homology"/>
<dbReference type="InterPro" id="IPR036643">
    <property type="entry name" value="RNApol_insert_sf"/>
</dbReference>
<sequence length="596" mass="67622">MSHTLLRSPEIEILEIKNDSITFILSNTDISVANSLRRVMIAEVPTMCIDLVEFESNNSVLCDEFIAHRLGLIPLTSDKVDRFNYTRDCDCSERCEQCSVEFRLNVKCTDDRPRDVTSLDLQSQNDLVVPVTGSTSSSSADKEQVIPIVKLRKGQELKLRAIAKKGVGKEHAKWSPSCVATYQYQPIININQNRMDELNEQQKREFVDSCPTKVYSFLPHQPLRNQVSIEEITRCMFCMECKKKADSMGKPDLVSIEQKLDKFIFTVETSGSLRPEEIVLNAIQIIKRKLTDLQTHVQNLSGNIVIYFISLLSHSHILVIKMKIAIVVTDNGLETKGPFFDLYSDFAKQYQKDSNVTTHRFDVIKLQWPNDPREFDGFIITGSAFSAYEKLDWIDFLKEKIRELDHLEIKMLGICFGHQIIAEALNTVKDTHIVQKNPKGWELGQVSFNLSEHATKALHHIQGNRNNNSSSNTANSVENGASSPEIVTHQQPKNILSIYQIHQDIVTRLPSSDILNLGGSDQCSIQGMLKPSKNKVGGYHILTFQGHPEFTREFVSTLISQVESIDEQLRSKSLSSLTDVTDQQWCSTLSYNFFKN</sequence>
<dbReference type="InParanoid" id="A0A151Z4G7"/>
<dbReference type="CDD" id="cd07031">
    <property type="entry name" value="RNAP_II_RPB3"/>
    <property type="match status" value="1"/>
</dbReference>
<evidence type="ECO:0000256" key="6">
    <source>
        <dbReference type="ARBA" id="ARBA00072506"/>
    </source>
</evidence>
<evidence type="ECO:0000256" key="4">
    <source>
        <dbReference type="ARBA" id="ARBA00023242"/>
    </source>
</evidence>
<protein>
    <recommendedName>
        <fullName evidence="6">DNA-directed RNA polymerase II subunit RPB3</fullName>
    </recommendedName>
</protein>
<dbReference type="EMBL" id="LODT01000047">
    <property type="protein sequence ID" value="KYQ88835.1"/>
    <property type="molecule type" value="Genomic_DNA"/>
</dbReference>
<dbReference type="NCBIfam" id="NF001988">
    <property type="entry name" value="PRK00783.1"/>
    <property type="match status" value="1"/>
</dbReference>
<comment type="caution">
    <text evidence="9">The sequence shown here is derived from an EMBL/GenBank/DDBJ whole genome shotgun (WGS) entry which is preliminary data.</text>
</comment>
<feature type="domain" description="DNA-directed RNA polymerase RpoA/D/Rpb3-type" evidence="8">
    <location>
        <begin position="20"/>
        <end position="296"/>
    </location>
</feature>
<keyword evidence="10" id="KW-1185">Reference proteome</keyword>
<dbReference type="PROSITE" id="PS51273">
    <property type="entry name" value="GATASE_TYPE_1"/>
    <property type="match status" value="1"/>
</dbReference>
<accession>A0A151Z4G7</accession>
<dbReference type="Gene3D" id="3.40.50.880">
    <property type="match status" value="1"/>
</dbReference>
<dbReference type="InterPro" id="IPR011263">
    <property type="entry name" value="DNA-dir_RNA_pol_RpoA/D/Rpb3"/>
</dbReference>
<dbReference type="PANTHER" id="PTHR11800">
    <property type="entry name" value="DNA-DIRECTED RNA POLYMERASE"/>
    <property type="match status" value="1"/>
</dbReference>
<evidence type="ECO:0000256" key="3">
    <source>
        <dbReference type="ARBA" id="ARBA00023163"/>
    </source>
</evidence>
<feature type="region of interest" description="Disordered" evidence="7">
    <location>
        <begin position="462"/>
        <end position="484"/>
    </location>
</feature>
<dbReference type="SUPFAM" id="SSF52317">
    <property type="entry name" value="Class I glutamine amidotransferase-like"/>
    <property type="match status" value="1"/>
</dbReference>
<evidence type="ECO:0000256" key="7">
    <source>
        <dbReference type="SAM" id="MobiDB-lite"/>
    </source>
</evidence>
<dbReference type="FunFam" id="2.170.120.12:FF:000002">
    <property type="entry name" value="DNA-directed RNA polymerase II subunit RPB3"/>
    <property type="match status" value="1"/>
</dbReference>
<dbReference type="Proteomes" id="UP000076078">
    <property type="component" value="Unassembled WGS sequence"/>
</dbReference>
<dbReference type="SUPFAM" id="SSF55257">
    <property type="entry name" value="RBP11-like subunits of RNA polymerase"/>
    <property type="match status" value="1"/>
</dbReference>
<dbReference type="OrthoDB" id="270173at2759"/>
<dbReference type="Pfam" id="PF01000">
    <property type="entry name" value="RNA_pol_A_bac"/>
    <property type="match status" value="1"/>
</dbReference>
<evidence type="ECO:0000256" key="2">
    <source>
        <dbReference type="ARBA" id="ARBA00022478"/>
    </source>
</evidence>
<organism evidence="9 10">
    <name type="scientific">Tieghemostelium lacteum</name>
    <name type="common">Slime mold</name>
    <name type="synonym">Dictyostelium lacteum</name>
    <dbReference type="NCBI Taxonomy" id="361077"/>
    <lineage>
        <taxon>Eukaryota</taxon>
        <taxon>Amoebozoa</taxon>
        <taxon>Evosea</taxon>
        <taxon>Eumycetozoa</taxon>
        <taxon>Dictyostelia</taxon>
        <taxon>Dictyosteliales</taxon>
        <taxon>Raperosteliaceae</taxon>
        <taxon>Tieghemostelium</taxon>
    </lineage>
</organism>
<dbReference type="Gene3D" id="3.30.70.20">
    <property type="match status" value="1"/>
</dbReference>
<dbReference type="InterPro" id="IPR044992">
    <property type="entry name" value="ChyE-like"/>
</dbReference>
<dbReference type="InterPro" id="IPR011262">
    <property type="entry name" value="DNA-dir_RNA_pol_insert"/>
</dbReference>
<evidence type="ECO:0000313" key="10">
    <source>
        <dbReference type="Proteomes" id="UP000076078"/>
    </source>
</evidence>
<dbReference type="Gene3D" id="3.30.1360.10">
    <property type="entry name" value="RNA polymerase, RBP11-like subunit"/>
    <property type="match status" value="1"/>
</dbReference>
<dbReference type="GO" id="GO:0005665">
    <property type="term" value="C:RNA polymerase II, core complex"/>
    <property type="evidence" value="ECO:0007669"/>
    <property type="project" value="TreeGrafter"/>
</dbReference>
<dbReference type="PANTHER" id="PTHR11800:SF2">
    <property type="entry name" value="DNA-DIRECTED RNA POLYMERASE II SUBUNIT RPB3"/>
    <property type="match status" value="1"/>
</dbReference>
<gene>
    <name evidence="9" type="ORF">DLAC_10636</name>
</gene>
<evidence type="ECO:0000313" key="9">
    <source>
        <dbReference type="EMBL" id="KYQ88835.1"/>
    </source>
</evidence>
<evidence type="ECO:0000259" key="8">
    <source>
        <dbReference type="SMART" id="SM00662"/>
    </source>
</evidence>
<name>A0A151Z4G7_TIELA</name>
<dbReference type="InterPro" id="IPR036603">
    <property type="entry name" value="RBP11-like"/>
</dbReference>
<dbReference type="GO" id="GO:0006366">
    <property type="term" value="P:transcription by RNA polymerase II"/>
    <property type="evidence" value="ECO:0007669"/>
    <property type="project" value="TreeGrafter"/>
</dbReference>
<evidence type="ECO:0000256" key="5">
    <source>
        <dbReference type="ARBA" id="ARBA00025804"/>
    </source>
</evidence>
<dbReference type="GO" id="GO:0046983">
    <property type="term" value="F:protein dimerization activity"/>
    <property type="evidence" value="ECO:0007669"/>
    <property type="project" value="InterPro"/>
</dbReference>
<dbReference type="SUPFAM" id="SSF56553">
    <property type="entry name" value="Insert subdomain of RNA polymerase alpha subunit"/>
    <property type="match status" value="1"/>
</dbReference>
<dbReference type="InterPro" id="IPR017926">
    <property type="entry name" value="GATASE"/>
</dbReference>
<dbReference type="Pfam" id="PF01193">
    <property type="entry name" value="RNA_pol_L"/>
    <property type="match status" value="1"/>
</dbReference>
<dbReference type="AlphaFoldDB" id="A0A151Z4G7"/>
<dbReference type="InterPro" id="IPR050518">
    <property type="entry name" value="Rpo3/RPB3_RNA_Pol_subunit"/>
</dbReference>
<keyword evidence="2" id="KW-0240">DNA-directed RNA polymerase</keyword>
<dbReference type="GO" id="GO:0003899">
    <property type="term" value="F:DNA-directed RNA polymerase activity"/>
    <property type="evidence" value="ECO:0007669"/>
    <property type="project" value="InterPro"/>
</dbReference>
<keyword evidence="4" id="KW-0539">Nucleus</keyword>
<reference evidence="9 10" key="1">
    <citation type="submission" date="2015-12" db="EMBL/GenBank/DDBJ databases">
        <title>Dictyostelia acquired genes for synthesis and detection of signals that induce cell-type specialization by lateral gene transfer from prokaryotes.</title>
        <authorList>
            <person name="Gloeckner G."/>
            <person name="Schaap P."/>
        </authorList>
    </citation>
    <scope>NUCLEOTIDE SEQUENCE [LARGE SCALE GENOMIC DNA]</scope>
    <source>
        <strain evidence="9 10">TK</strain>
    </source>
</reference>
<dbReference type="HAMAP" id="MF_00320">
    <property type="entry name" value="RNApol_arch_Rpo3"/>
    <property type="match status" value="1"/>
</dbReference>
<dbReference type="Gene3D" id="2.170.120.12">
    <property type="entry name" value="DNA-directed RNA polymerase, insert domain"/>
    <property type="match status" value="1"/>
</dbReference>
<dbReference type="CDD" id="cd01741">
    <property type="entry name" value="GATase1_1"/>
    <property type="match status" value="1"/>
</dbReference>